<dbReference type="InterPro" id="IPR002178">
    <property type="entry name" value="PTS_EIIA_type-2_dom"/>
</dbReference>
<reference evidence="7 8" key="1">
    <citation type="submission" date="2016-01" db="EMBL/GenBank/DDBJ databases">
        <title>Highly variable Streptococcus oralis are common among viridans streptococci isolated from primates.</title>
        <authorList>
            <person name="Denapaite D."/>
            <person name="Rieger M."/>
            <person name="Koendgen S."/>
            <person name="Brueckner R."/>
            <person name="Ochigava I."/>
            <person name="Kappeler P."/>
            <person name="Maetz-Rensing K."/>
            <person name="Leendertz F."/>
            <person name="Hakenbeck R."/>
        </authorList>
    </citation>
    <scope>NUCLEOTIDE SEQUENCE [LARGE SCALE GENOMIC DNA]</scope>
    <source>
        <strain evidence="7 8">DD03</strain>
    </source>
</reference>
<evidence type="ECO:0000256" key="1">
    <source>
        <dbReference type="ARBA" id="ARBA00022448"/>
    </source>
</evidence>
<dbReference type="NCBIfam" id="TIGR00848">
    <property type="entry name" value="fruA"/>
    <property type="match status" value="1"/>
</dbReference>
<organism evidence="7 8">
    <name type="scientific">Streptococcus gallolyticus</name>
    <dbReference type="NCBI Taxonomy" id="315405"/>
    <lineage>
        <taxon>Bacteria</taxon>
        <taxon>Bacillati</taxon>
        <taxon>Bacillota</taxon>
        <taxon>Bacilli</taxon>
        <taxon>Lactobacillales</taxon>
        <taxon>Streptococcaceae</taxon>
        <taxon>Streptococcus</taxon>
    </lineage>
</organism>
<evidence type="ECO:0000313" key="7">
    <source>
        <dbReference type="EMBL" id="KXU05255.1"/>
    </source>
</evidence>
<dbReference type="Gene3D" id="3.40.930.10">
    <property type="entry name" value="Mannitol-specific EII, Chain A"/>
    <property type="match status" value="1"/>
</dbReference>
<dbReference type="PROSITE" id="PS51094">
    <property type="entry name" value="PTS_EIIA_TYPE_2"/>
    <property type="match status" value="1"/>
</dbReference>
<dbReference type="OMA" id="NEGNIHL"/>
<sequence length="151" mass="17145">MKFDNNNILLNIDVKDKDDLFAYIAKYAKEKGVIDDEQTLIAAFINREKEVSTGLQDSFAIPHAKSDCIKEPTVLYLKLLHPIDWETFDDNPVQNVFALLVPIGYEGTLHLEMISRIATSLLEEKFIKTVKKSSNVNELKSVITEVMKGEN</sequence>
<evidence type="ECO:0000259" key="6">
    <source>
        <dbReference type="PROSITE" id="PS51094"/>
    </source>
</evidence>
<keyword evidence="4 7" id="KW-0808">Transferase</keyword>
<dbReference type="PANTHER" id="PTHR47738:SF1">
    <property type="entry name" value="NITROGEN REGULATORY PROTEIN"/>
    <property type="match status" value="1"/>
</dbReference>
<keyword evidence="1" id="KW-0813">Transport</keyword>
<feature type="domain" description="PTS EIIA type-2" evidence="6">
    <location>
        <begin position="1"/>
        <end position="146"/>
    </location>
</feature>
<dbReference type="Pfam" id="PF00359">
    <property type="entry name" value="PTS_EIIA_2"/>
    <property type="match status" value="1"/>
</dbReference>
<comment type="caution">
    <text evidence="7">The sequence shown here is derived from an EMBL/GenBank/DDBJ whole genome shotgun (WGS) entry which is preliminary data.</text>
</comment>
<evidence type="ECO:0000256" key="5">
    <source>
        <dbReference type="ARBA" id="ARBA00022683"/>
    </source>
</evidence>
<dbReference type="GO" id="GO:0016020">
    <property type="term" value="C:membrane"/>
    <property type="evidence" value="ECO:0007669"/>
    <property type="project" value="InterPro"/>
</dbReference>
<dbReference type="Proteomes" id="UP000071927">
    <property type="component" value="Unassembled WGS sequence"/>
</dbReference>
<dbReference type="EC" id="2.7.1.69" evidence="7"/>
<dbReference type="PATRIC" id="fig|315405.12.peg.2036"/>
<dbReference type="SUPFAM" id="SSF55804">
    <property type="entry name" value="Phoshotransferase/anion transport protein"/>
    <property type="match status" value="1"/>
</dbReference>
<dbReference type="AlphaFoldDB" id="A0A139QRW4"/>
<keyword evidence="5" id="KW-0598">Phosphotransferase system</keyword>
<evidence type="ECO:0000256" key="4">
    <source>
        <dbReference type="ARBA" id="ARBA00022679"/>
    </source>
</evidence>
<dbReference type="InterPro" id="IPR004715">
    <property type="entry name" value="PTS_IIA_fruc"/>
</dbReference>
<keyword evidence="2" id="KW-0597">Phosphoprotein</keyword>
<keyword evidence="3" id="KW-0762">Sugar transport</keyword>
<dbReference type="InterPro" id="IPR016152">
    <property type="entry name" value="PTrfase/Anion_transptr"/>
</dbReference>
<dbReference type="CDD" id="cd00211">
    <property type="entry name" value="PTS_IIA_fru"/>
    <property type="match status" value="1"/>
</dbReference>
<dbReference type="PANTHER" id="PTHR47738">
    <property type="entry name" value="PTS SYSTEM FRUCTOSE-LIKE EIIA COMPONENT-RELATED"/>
    <property type="match status" value="1"/>
</dbReference>
<gene>
    <name evidence="7" type="ORF">SGADD03_01717</name>
</gene>
<proteinExistence type="predicted"/>
<dbReference type="GO" id="GO:0030295">
    <property type="term" value="F:protein kinase activator activity"/>
    <property type="evidence" value="ECO:0007669"/>
    <property type="project" value="TreeGrafter"/>
</dbReference>
<accession>A0A139QRW4</accession>
<dbReference type="EMBL" id="LQXV01000329">
    <property type="protein sequence ID" value="KXU05255.1"/>
    <property type="molecule type" value="Genomic_DNA"/>
</dbReference>
<name>A0A139QRW4_9STRE</name>
<dbReference type="GO" id="GO:0008982">
    <property type="term" value="F:protein-N(PI)-phosphohistidine-sugar phosphotransferase activity"/>
    <property type="evidence" value="ECO:0007669"/>
    <property type="project" value="InterPro"/>
</dbReference>
<evidence type="ECO:0000313" key="8">
    <source>
        <dbReference type="Proteomes" id="UP000071927"/>
    </source>
</evidence>
<evidence type="ECO:0000256" key="2">
    <source>
        <dbReference type="ARBA" id="ARBA00022553"/>
    </source>
</evidence>
<evidence type="ECO:0000256" key="3">
    <source>
        <dbReference type="ARBA" id="ARBA00022597"/>
    </source>
</evidence>
<dbReference type="GO" id="GO:0009401">
    <property type="term" value="P:phosphoenolpyruvate-dependent sugar phosphotransferase system"/>
    <property type="evidence" value="ECO:0007669"/>
    <property type="project" value="UniProtKB-KW"/>
</dbReference>
<protein>
    <submittedName>
        <fullName evidence="7">PTS system, fructose-specific IIA or IIB or IIC component</fullName>
        <ecNumber evidence="7">2.7.1.69</ecNumber>
    </submittedName>
</protein>
<dbReference type="RefSeq" id="WP_012961886.1">
    <property type="nucleotide sequence ID" value="NZ_CP191581.1"/>
</dbReference>
<dbReference type="InterPro" id="IPR051541">
    <property type="entry name" value="PTS_SugarTrans_NitroReg"/>
</dbReference>